<accession>A0ABN8J9Y5</accession>
<evidence type="ECO:0000313" key="3">
    <source>
        <dbReference type="Proteomes" id="UP000837857"/>
    </source>
</evidence>
<keyword evidence="3" id="KW-1185">Reference proteome</keyword>
<proteinExistence type="predicted"/>
<feature type="compositionally biased region" description="Polar residues" evidence="1">
    <location>
        <begin position="83"/>
        <end position="95"/>
    </location>
</feature>
<organism evidence="2 3">
    <name type="scientific">Iphiclides podalirius</name>
    <name type="common">scarce swallowtail</name>
    <dbReference type="NCBI Taxonomy" id="110791"/>
    <lineage>
        <taxon>Eukaryota</taxon>
        <taxon>Metazoa</taxon>
        <taxon>Ecdysozoa</taxon>
        <taxon>Arthropoda</taxon>
        <taxon>Hexapoda</taxon>
        <taxon>Insecta</taxon>
        <taxon>Pterygota</taxon>
        <taxon>Neoptera</taxon>
        <taxon>Endopterygota</taxon>
        <taxon>Lepidoptera</taxon>
        <taxon>Glossata</taxon>
        <taxon>Ditrysia</taxon>
        <taxon>Papilionoidea</taxon>
        <taxon>Papilionidae</taxon>
        <taxon>Papilioninae</taxon>
        <taxon>Iphiclides</taxon>
    </lineage>
</organism>
<evidence type="ECO:0000256" key="1">
    <source>
        <dbReference type="SAM" id="MobiDB-lite"/>
    </source>
</evidence>
<reference evidence="2" key="1">
    <citation type="submission" date="2022-03" db="EMBL/GenBank/DDBJ databases">
        <authorList>
            <person name="Martin H S."/>
        </authorList>
    </citation>
    <scope>NUCLEOTIDE SEQUENCE</scope>
</reference>
<dbReference type="EMBL" id="OW152820">
    <property type="protein sequence ID" value="CAH2074915.1"/>
    <property type="molecule type" value="Genomic_DNA"/>
</dbReference>
<feature type="non-terminal residue" evidence="2">
    <location>
        <position position="95"/>
    </location>
</feature>
<protein>
    <submittedName>
        <fullName evidence="2">Uncharacterized protein</fullName>
    </submittedName>
</protein>
<sequence>MEYSCPSRVRGMLLDAHLTLTASESDFARKSVELGFNVACRGVGWVVWVVDGSVSWYIWTGDVTRKVYRKVQRDRWRPPAPRNSGTRAVTAPCNN</sequence>
<dbReference type="Proteomes" id="UP000837857">
    <property type="component" value="Chromosome 8"/>
</dbReference>
<gene>
    <name evidence="2" type="ORF">IPOD504_LOCUS16332</name>
</gene>
<feature type="region of interest" description="Disordered" evidence="1">
    <location>
        <begin position="76"/>
        <end position="95"/>
    </location>
</feature>
<name>A0ABN8J9Y5_9NEOP</name>
<evidence type="ECO:0000313" key="2">
    <source>
        <dbReference type="EMBL" id="CAH2074915.1"/>
    </source>
</evidence>